<name>A0ABT0VHI2_9LACO</name>
<reference evidence="2" key="1">
    <citation type="submission" date="2021-04" db="EMBL/GenBank/DDBJ databases">
        <title>Taxonomic assessment of Weissella genus.</title>
        <authorList>
            <person name="Fanelli F."/>
            <person name="Chieffi D."/>
            <person name="Dell'Aquila A."/>
            <person name="Gyu-Sung C."/>
            <person name="Franz C.M.A.P."/>
            <person name="Fusco V."/>
        </authorList>
    </citation>
    <scope>NUCLEOTIDE SEQUENCE</scope>
    <source>
        <strain evidence="2">LMG 25373</strain>
    </source>
</reference>
<dbReference type="PANTHER" id="PTHR43575">
    <property type="entry name" value="PROTEIN ABCI7, CHLOROPLASTIC"/>
    <property type="match status" value="1"/>
</dbReference>
<feature type="domain" description="SUF system FeS cluster assembly SufBD core" evidence="1">
    <location>
        <begin position="166"/>
        <end position="393"/>
    </location>
</feature>
<dbReference type="EMBL" id="JAGMVS010000062">
    <property type="protein sequence ID" value="MCM2437265.1"/>
    <property type="molecule type" value="Genomic_DNA"/>
</dbReference>
<accession>A0ABT0VHI2</accession>
<proteinExistence type="predicted"/>
<dbReference type="InterPro" id="IPR055346">
    <property type="entry name" value="Fe-S_cluster_assembly_SufBD"/>
</dbReference>
<gene>
    <name evidence="2" type="ORF">KAK10_04995</name>
</gene>
<dbReference type="Pfam" id="PF01458">
    <property type="entry name" value="SUFBD_core"/>
    <property type="match status" value="1"/>
</dbReference>
<keyword evidence="3" id="KW-1185">Reference proteome</keyword>
<evidence type="ECO:0000313" key="3">
    <source>
        <dbReference type="Proteomes" id="UP001057481"/>
    </source>
</evidence>
<evidence type="ECO:0000259" key="1">
    <source>
        <dbReference type="Pfam" id="PF01458"/>
    </source>
</evidence>
<sequence length="421" mass="47045">MVEKVEKQALATAMERILKQVEPQWLKEIRIQAWQRANQLELPRVDKIAYKDWPQFITSKTIIKQQKDIDAQQQIEYQLSNYADHYSKKLAKSMQEKGLKTYTFKEAIQLVPQILKDQLIKMLKQANTKTEAYQIALMTSGWLIKVPDNVEIDEVLTILTDQASDQQTDYCNQTIVILGKNSKLKIMHEIASTPQSASPTHIGVNITLHANAQLQYIGLDQLASNFGYLKRTAHLATASQLNWQLVDLSKGNLISECTSHLIGAGSESKINVISITSQQQQHGFNTKLLNYGHHSKGEINQRGVLLDASKLVFNGIGKIYHGAHGTYANQENRLMMLSSHASGDANPILLIEENDVVAGHAASVGQIDKQQLYYLMSRGLSKAMAQKLVVTGFLSKTIDSSIDQALAQRILGKIEEKLVNG</sequence>
<dbReference type="InterPro" id="IPR000825">
    <property type="entry name" value="SUF_FeS_clus_asmbl_SufBD_core"/>
</dbReference>
<dbReference type="PANTHER" id="PTHR43575:SF1">
    <property type="entry name" value="PROTEIN ABCI7, CHLOROPLASTIC"/>
    <property type="match status" value="1"/>
</dbReference>
<dbReference type="InterPro" id="IPR037284">
    <property type="entry name" value="SUF_FeS_clus_asmbl_SufBD_sf"/>
</dbReference>
<comment type="caution">
    <text evidence="2">The sequence shown here is derived from an EMBL/GenBank/DDBJ whole genome shotgun (WGS) entry which is preliminary data.</text>
</comment>
<dbReference type="Proteomes" id="UP001057481">
    <property type="component" value="Unassembled WGS sequence"/>
</dbReference>
<evidence type="ECO:0000313" key="2">
    <source>
        <dbReference type="EMBL" id="MCM2437265.1"/>
    </source>
</evidence>
<organism evidence="2 3">
    <name type="scientific">Periweissella beninensis</name>
    <dbReference type="NCBI Taxonomy" id="504936"/>
    <lineage>
        <taxon>Bacteria</taxon>
        <taxon>Bacillati</taxon>
        <taxon>Bacillota</taxon>
        <taxon>Bacilli</taxon>
        <taxon>Lactobacillales</taxon>
        <taxon>Lactobacillaceae</taxon>
        <taxon>Periweissella</taxon>
    </lineage>
</organism>
<protein>
    <submittedName>
        <fullName evidence="2">SufD family Fe-S cluster assembly protein</fullName>
    </submittedName>
</protein>
<dbReference type="SUPFAM" id="SSF101960">
    <property type="entry name" value="Stabilizer of iron transporter SufD"/>
    <property type="match status" value="1"/>
</dbReference>
<dbReference type="RefSeq" id="WP_205142874.1">
    <property type="nucleotide sequence ID" value="NZ_JAFBDN010000001.1"/>
</dbReference>